<dbReference type="InterPro" id="IPR050491">
    <property type="entry name" value="AmpC-like"/>
</dbReference>
<dbReference type="eggNOG" id="COG1680">
    <property type="taxonomic scope" value="Bacteria"/>
</dbReference>
<dbReference type="Pfam" id="PF00144">
    <property type="entry name" value="Beta-lactamase"/>
    <property type="match status" value="1"/>
</dbReference>
<keyword evidence="2" id="KW-0378">Hydrolase</keyword>
<dbReference type="STRING" id="235985.SAMN05414137_102311"/>
<dbReference type="AlphaFoldDB" id="A0A1H7HQT2"/>
<dbReference type="EMBL" id="FOAZ01000002">
    <property type="protein sequence ID" value="SEK52534.1"/>
    <property type="molecule type" value="Genomic_DNA"/>
</dbReference>
<dbReference type="Proteomes" id="UP000183015">
    <property type="component" value="Unassembled WGS sequence"/>
</dbReference>
<dbReference type="InterPro" id="IPR012338">
    <property type="entry name" value="Beta-lactam/transpept-like"/>
</dbReference>
<dbReference type="PANTHER" id="PTHR46825:SF7">
    <property type="entry name" value="D-ALANYL-D-ALANINE CARBOXYPEPTIDASE"/>
    <property type="match status" value="1"/>
</dbReference>
<proteinExistence type="predicted"/>
<reference evidence="3" key="1">
    <citation type="submission" date="2016-10" db="EMBL/GenBank/DDBJ databases">
        <authorList>
            <person name="Varghese N."/>
        </authorList>
    </citation>
    <scope>NUCLEOTIDE SEQUENCE [LARGE SCALE GENOMIC DNA]</scope>
    <source>
        <strain evidence="3">DSM 45096 / BCRC 16803 / CGMCC 4.1857 / CIP 109030 / JCM 12277 / KCTC 19219 / NBRC 100920 / 33214</strain>
    </source>
</reference>
<gene>
    <name evidence="2" type="ORF">SAMN05414137_102311</name>
</gene>
<keyword evidence="3" id="KW-1185">Reference proteome</keyword>
<dbReference type="PROSITE" id="PS00146">
    <property type="entry name" value="BETA_LACTAMASE_A"/>
    <property type="match status" value="1"/>
</dbReference>
<dbReference type="InterPro" id="IPR023650">
    <property type="entry name" value="Beta-lactam_class-A_AS"/>
</dbReference>
<dbReference type="Gene3D" id="3.40.710.10">
    <property type="entry name" value="DD-peptidase/beta-lactamase superfamily"/>
    <property type="match status" value="1"/>
</dbReference>
<sequence>MTYGGTVNGDRLQQALAELAQGRGPGVFALVTQDGEPVFSGCVGTADLARPRPIRAEDRFRVASVTKPYVAAVVLLLESEGVLRLDDVVERWLPGLVPDATAITVEHLLRMRSGLPDYVRTVLGDPLEPARLQRYFPPEELVGIALAEPDRWKPAAGWRYCNTDYVLLGLIVERATGRALRDLLQERVCEPLGLTATYLPDRELELRPPHVRGYLRRDAESGFEDVTEYTASEAWASGALVSTAAEVARFLDALLGGRLLPPEQLARMRDATRAAPDLDYGLGLMRYALDDGTVLHGHLGTHYGVLSYAFGDDRGRTVVIHQNCWDEVAGGVPRHSAFLEAAFAR</sequence>
<organism evidence="2 3">
    <name type="scientific">Streptacidiphilus jiangxiensis</name>
    <dbReference type="NCBI Taxonomy" id="235985"/>
    <lineage>
        <taxon>Bacteria</taxon>
        <taxon>Bacillati</taxon>
        <taxon>Actinomycetota</taxon>
        <taxon>Actinomycetes</taxon>
        <taxon>Kitasatosporales</taxon>
        <taxon>Streptomycetaceae</taxon>
        <taxon>Streptacidiphilus</taxon>
    </lineage>
</organism>
<dbReference type="InterPro" id="IPR001466">
    <property type="entry name" value="Beta-lactam-related"/>
</dbReference>
<name>A0A1H7HQT2_STRJI</name>
<evidence type="ECO:0000313" key="2">
    <source>
        <dbReference type="EMBL" id="SEK52534.1"/>
    </source>
</evidence>
<feature type="domain" description="Beta-lactamase-related" evidence="1">
    <location>
        <begin position="17"/>
        <end position="326"/>
    </location>
</feature>
<evidence type="ECO:0000259" key="1">
    <source>
        <dbReference type="Pfam" id="PF00144"/>
    </source>
</evidence>
<keyword evidence="2" id="KW-0645">Protease</keyword>
<accession>A0A1H7HQT2</accession>
<keyword evidence="2" id="KW-0121">Carboxypeptidase</keyword>
<dbReference type="PANTHER" id="PTHR46825">
    <property type="entry name" value="D-ALANYL-D-ALANINE-CARBOXYPEPTIDASE/ENDOPEPTIDASE AMPH"/>
    <property type="match status" value="1"/>
</dbReference>
<dbReference type="SUPFAM" id="SSF56601">
    <property type="entry name" value="beta-lactamase/transpeptidase-like"/>
    <property type="match status" value="1"/>
</dbReference>
<protein>
    <submittedName>
        <fullName evidence="2">D-alanyl-D-alanine carboxypeptidase</fullName>
    </submittedName>
</protein>
<evidence type="ECO:0000313" key="3">
    <source>
        <dbReference type="Proteomes" id="UP000183015"/>
    </source>
</evidence>
<dbReference type="GO" id="GO:0004180">
    <property type="term" value="F:carboxypeptidase activity"/>
    <property type="evidence" value="ECO:0007669"/>
    <property type="project" value="UniProtKB-KW"/>
</dbReference>